<evidence type="ECO:0008006" key="6">
    <source>
        <dbReference type="Google" id="ProtNLM"/>
    </source>
</evidence>
<organism evidence="3 5">
    <name type="scientific">Athelia psychrophila</name>
    <dbReference type="NCBI Taxonomy" id="1759441"/>
    <lineage>
        <taxon>Eukaryota</taxon>
        <taxon>Fungi</taxon>
        <taxon>Dikarya</taxon>
        <taxon>Basidiomycota</taxon>
        <taxon>Agaricomycotina</taxon>
        <taxon>Agaricomycetes</taxon>
        <taxon>Agaricomycetidae</taxon>
        <taxon>Atheliales</taxon>
        <taxon>Atheliaceae</taxon>
        <taxon>Athelia</taxon>
    </lineage>
</organism>
<dbReference type="AlphaFoldDB" id="A0A167VXD8"/>
<evidence type="ECO:0000313" key="5">
    <source>
        <dbReference type="Proteomes" id="UP000076532"/>
    </source>
</evidence>
<dbReference type="Proteomes" id="UP000076532">
    <property type="component" value="Unassembled WGS sequence"/>
</dbReference>
<evidence type="ECO:0000313" key="3">
    <source>
        <dbReference type="EMBL" id="KZP05471.1"/>
    </source>
</evidence>
<proteinExistence type="predicted"/>
<keyword evidence="2" id="KW-0732">Signal</keyword>
<feature type="chain" id="PRO_5007997477" description="DDE-1 domain-containing protein" evidence="2">
    <location>
        <begin position="20"/>
        <end position="248"/>
    </location>
</feature>
<name>A0A167VXD8_9AGAM</name>
<sequence>MKTSFGWLCIVFVPGGCTGKFQPNDVGFKHIFKHIVSGEAMEWLIEETQKQLRANPNQSVVLPHTIGPLRNATAKWIEKAYNYLKGRPDIILQSWEKCHTKTWNLSYESITSAVAWSTVQECIEEDPQFVLSLAKAHVNGCEDIEDGNADGPVFEDDLAVSGNDLAAALNFGRTTNEIEFNDSDIVFRASLDNELTDNDTEGDTDSNPDSDADEEMNDMSNVVIWLTAGSEWPADKREYFDLSFPDGR</sequence>
<evidence type="ECO:0000256" key="1">
    <source>
        <dbReference type="SAM" id="MobiDB-lite"/>
    </source>
</evidence>
<dbReference type="OrthoDB" id="3341102at2759"/>
<dbReference type="EMBL" id="KV417836">
    <property type="protein sequence ID" value="KZP05471.1"/>
    <property type="molecule type" value="Genomic_DNA"/>
</dbReference>
<evidence type="ECO:0000256" key="2">
    <source>
        <dbReference type="SAM" id="SignalP"/>
    </source>
</evidence>
<gene>
    <name evidence="3" type="ORF">FIBSPDRAFT_967242</name>
    <name evidence="4" type="ORF">FIBSPDRAFT_967243</name>
</gene>
<reference evidence="3 5" key="1">
    <citation type="journal article" date="2016" name="Mol. Biol. Evol.">
        <title>Comparative Genomics of Early-Diverging Mushroom-Forming Fungi Provides Insights into the Origins of Lignocellulose Decay Capabilities.</title>
        <authorList>
            <person name="Nagy L.G."/>
            <person name="Riley R."/>
            <person name="Tritt A."/>
            <person name="Adam C."/>
            <person name="Daum C."/>
            <person name="Floudas D."/>
            <person name="Sun H."/>
            <person name="Yadav J.S."/>
            <person name="Pangilinan J."/>
            <person name="Larsson K.H."/>
            <person name="Matsuura K."/>
            <person name="Barry K."/>
            <person name="Labutti K."/>
            <person name="Kuo R."/>
            <person name="Ohm R.A."/>
            <person name="Bhattacharya S.S."/>
            <person name="Shirouzu T."/>
            <person name="Yoshinaga Y."/>
            <person name="Martin F.M."/>
            <person name="Grigoriev I.V."/>
            <person name="Hibbett D.S."/>
        </authorList>
    </citation>
    <scope>NUCLEOTIDE SEQUENCE [LARGE SCALE GENOMIC DNA]</scope>
    <source>
        <strain evidence="3 5">CBS 109695</strain>
    </source>
</reference>
<dbReference type="EMBL" id="KV417836">
    <property type="protein sequence ID" value="KZP05472.1"/>
    <property type="molecule type" value="Genomic_DNA"/>
</dbReference>
<keyword evidence="5" id="KW-1185">Reference proteome</keyword>
<feature type="signal peptide" evidence="2">
    <location>
        <begin position="1"/>
        <end position="19"/>
    </location>
</feature>
<accession>A0A167VXD8</accession>
<evidence type="ECO:0000313" key="4">
    <source>
        <dbReference type="EMBL" id="KZP05472.1"/>
    </source>
</evidence>
<protein>
    <recommendedName>
        <fullName evidence="6">DDE-1 domain-containing protein</fullName>
    </recommendedName>
</protein>
<feature type="region of interest" description="Disordered" evidence="1">
    <location>
        <begin position="194"/>
        <end position="217"/>
    </location>
</feature>